<sequence>MQREWCRRGQLREKFTNSSSVDRAHCSTGELKNIISLQEKMADEGDAFWKTSTLGVLQLARRPPARMWQYCITTETSELLSA</sequence>
<evidence type="ECO:0000313" key="2">
    <source>
        <dbReference type="Proteomes" id="UP000054217"/>
    </source>
</evidence>
<evidence type="ECO:0000313" key="1">
    <source>
        <dbReference type="EMBL" id="KIN98193.1"/>
    </source>
</evidence>
<protein>
    <submittedName>
        <fullName evidence="1">Uncharacterized protein</fullName>
    </submittedName>
</protein>
<dbReference type="HOGENOM" id="CLU_2559237_0_0_1"/>
<reference evidence="1 2" key="1">
    <citation type="submission" date="2014-04" db="EMBL/GenBank/DDBJ databases">
        <authorList>
            <consortium name="DOE Joint Genome Institute"/>
            <person name="Kuo A."/>
            <person name="Kohler A."/>
            <person name="Costa M.D."/>
            <person name="Nagy L.G."/>
            <person name="Floudas D."/>
            <person name="Copeland A."/>
            <person name="Barry K.W."/>
            <person name="Cichocki N."/>
            <person name="Veneault-Fourrey C."/>
            <person name="LaButti K."/>
            <person name="Lindquist E.A."/>
            <person name="Lipzen A."/>
            <person name="Lundell T."/>
            <person name="Morin E."/>
            <person name="Murat C."/>
            <person name="Sun H."/>
            <person name="Tunlid A."/>
            <person name="Henrissat B."/>
            <person name="Grigoriev I.V."/>
            <person name="Hibbett D.S."/>
            <person name="Martin F."/>
            <person name="Nordberg H.P."/>
            <person name="Cantor M.N."/>
            <person name="Hua S.X."/>
        </authorList>
    </citation>
    <scope>NUCLEOTIDE SEQUENCE [LARGE SCALE GENOMIC DNA]</scope>
    <source>
        <strain evidence="1 2">Marx 270</strain>
    </source>
</reference>
<gene>
    <name evidence="1" type="ORF">M404DRAFT_859778</name>
</gene>
<reference evidence="2" key="2">
    <citation type="submission" date="2015-01" db="EMBL/GenBank/DDBJ databases">
        <title>Evolutionary Origins and Diversification of the Mycorrhizal Mutualists.</title>
        <authorList>
            <consortium name="DOE Joint Genome Institute"/>
            <consortium name="Mycorrhizal Genomics Consortium"/>
            <person name="Kohler A."/>
            <person name="Kuo A."/>
            <person name="Nagy L.G."/>
            <person name="Floudas D."/>
            <person name="Copeland A."/>
            <person name="Barry K.W."/>
            <person name="Cichocki N."/>
            <person name="Veneault-Fourrey C."/>
            <person name="LaButti K."/>
            <person name="Lindquist E.A."/>
            <person name="Lipzen A."/>
            <person name="Lundell T."/>
            <person name="Morin E."/>
            <person name="Murat C."/>
            <person name="Riley R."/>
            <person name="Ohm R."/>
            <person name="Sun H."/>
            <person name="Tunlid A."/>
            <person name="Henrissat B."/>
            <person name="Grigoriev I.V."/>
            <person name="Hibbett D.S."/>
            <person name="Martin F."/>
        </authorList>
    </citation>
    <scope>NUCLEOTIDE SEQUENCE [LARGE SCALE GENOMIC DNA]</scope>
    <source>
        <strain evidence="2">Marx 270</strain>
    </source>
</reference>
<dbReference type="EMBL" id="KN832018">
    <property type="protein sequence ID" value="KIN98193.1"/>
    <property type="molecule type" value="Genomic_DNA"/>
</dbReference>
<organism evidence="1 2">
    <name type="scientific">Pisolithus tinctorius Marx 270</name>
    <dbReference type="NCBI Taxonomy" id="870435"/>
    <lineage>
        <taxon>Eukaryota</taxon>
        <taxon>Fungi</taxon>
        <taxon>Dikarya</taxon>
        <taxon>Basidiomycota</taxon>
        <taxon>Agaricomycotina</taxon>
        <taxon>Agaricomycetes</taxon>
        <taxon>Agaricomycetidae</taxon>
        <taxon>Boletales</taxon>
        <taxon>Sclerodermatineae</taxon>
        <taxon>Pisolithaceae</taxon>
        <taxon>Pisolithus</taxon>
    </lineage>
</organism>
<dbReference type="AlphaFoldDB" id="A0A0C3NSD5"/>
<accession>A0A0C3NSD5</accession>
<name>A0A0C3NSD5_PISTI</name>
<proteinExistence type="predicted"/>
<dbReference type="Proteomes" id="UP000054217">
    <property type="component" value="Unassembled WGS sequence"/>
</dbReference>
<keyword evidence="2" id="KW-1185">Reference proteome</keyword>
<dbReference type="InParanoid" id="A0A0C3NSD5"/>